<organism evidence="1">
    <name type="scientific">termite gut metagenome</name>
    <dbReference type="NCBI Taxonomy" id="433724"/>
    <lineage>
        <taxon>unclassified sequences</taxon>
        <taxon>metagenomes</taxon>
        <taxon>organismal metagenomes</taxon>
    </lineage>
</organism>
<sequence>MCINFFCNKCQELPINNPLFGLCDDQNGTKAYTNINNPAKWIATVKNDYHVNLVFTAIDKCVIKDNEEAERGRCDGMLTSEGKNHIYFVELKDEAKNWITNAIEQLESTIRFFIENHDITVFKHKKAFACNKQHSRFQVIDNEFNLRFFRKYGVRIDIQTEVIIV</sequence>
<comment type="caution">
    <text evidence="1">The sequence shown here is derived from an EMBL/GenBank/DDBJ whole genome shotgun (WGS) entry which is preliminary data.</text>
</comment>
<proteinExistence type="predicted"/>
<protein>
    <submittedName>
        <fullName evidence="1">Uncharacterized protein</fullName>
    </submittedName>
</protein>
<reference evidence="1" key="1">
    <citation type="submission" date="2019-03" db="EMBL/GenBank/DDBJ databases">
        <title>Single cell metagenomics reveals metabolic interactions within the superorganism composed of flagellate Streblomastix strix and complex community of Bacteroidetes bacteria on its surface.</title>
        <authorList>
            <person name="Treitli S.C."/>
            <person name="Kolisko M."/>
            <person name="Husnik F."/>
            <person name="Keeling P."/>
            <person name="Hampl V."/>
        </authorList>
    </citation>
    <scope>NUCLEOTIDE SEQUENCE</scope>
    <source>
        <strain evidence="1">STM</strain>
    </source>
</reference>
<dbReference type="AlphaFoldDB" id="A0A5J4S4W4"/>
<dbReference type="EMBL" id="SNRY01000406">
    <property type="protein sequence ID" value="KAA6341187.1"/>
    <property type="molecule type" value="Genomic_DNA"/>
</dbReference>
<accession>A0A5J4S4W4</accession>
<name>A0A5J4S4W4_9ZZZZ</name>
<gene>
    <name evidence="1" type="ORF">EZS27_010993</name>
</gene>
<evidence type="ECO:0000313" key="1">
    <source>
        <dbReference type="EMBL" id="KAA6341187.1"/>
    </source>
</evidence>